<dbReference type="KEGG" id="orh:Ornrh_0787"/>
<dbReference type="HOGENOM" id="CLU_112331_4_0_10"/>
<evidence type="ECO:0000313" key="3">
    <source>
        <dbReference type="EMBL" id="AFL96983.1"/>
    </source>
</evidence>
<sequence>MAIHYSIRKQKMQLGKEKGKTRYYAQFSLNGTMSFRALCKEIANGSTISEGEAMVVLLRLAEVVKHEMENGRTVDCGDLGLFRPSFSSNGVASEEEFNVRRDMRPPRICFRPKKAMKRLKVSYKKKQI</sequence>
<dbReference type="InterPro" id="IPR041607">
    <property type="entry name" value="HU-HIG"/>
</dbReference>
<dbReference type="GeneID" id="71569080"/>
<dbReference type="InterPro" id="IPR005902">
    <property type="entry name" value="HU_DNA-bd_put"/>
</dbReference>
<keyword evidence="4" id="KW-1185">Reference proteome</keyword>
<dbReference type="Pfam" id="PF18291">
    <property type="entry name" value="HU-HIG"/>
    <property type="match status" value="1"/>
</dbReference>
<dbReference type="eggNOG" id="COG0776">
    <property type="taxonomic scope" value="Bacteria"/>
</dbReference>
<dbReference type="GO" id="GO:0003677">
    <property type="term" value="F:DNA binding"/>
    <property type="evidence" value="ECO:0007669"/>
    <property type="project" value="UniProtKB-KW"/>
</dbReference>
<dbReference type="InterPro" id="IPR010992">
    <property type="entry name" value="IHF-like_DNA-bd_dom_sf"/>
</dbReference>
<dbReference type="EMBL" id="CP003283">
    <property type="protein sequence ID" value="AFL96983.1"/>
    <property type="molecule type" value="Genomic_DNA"/>
</dbReference>
<name>I3ZZ49_ORNRL</name>
<evidence type="ECO:0000256" key="1">
    <source>
        <dbReference type="ARBA" id="ARBA00023125"/>
    </source>
</evidence>
<dbReference type="GeneID" id="97257497"/>
<dbReference type="NCBIfam" id="TIGR01201">
    <property type="entry name" value="HU_rel"/>
    <property type="match status" value="1"/>
</dbReference>
<proteinExistence type="predicted"/>
<keyword evidence="1 3" id="KW-0238">DNA-binding</keyword>
<dbReference type="SUPFAM" id="SSF47729">
    <property type="entry name" value="IHF-like DNA-binding proteins"/>
    <property type="match status" value="1"/>
</dbReference>
<organism evidence="3 4">
    <name type="scientific">Ornithobacterium rhinotracheale (strain ATCC 51463 / DSM 15997 / CCUG 23171 / CIP 104009 / LMG 9086)</name>
    <dbReference type="NCBI Taxonomy" id="867902"/>
    <lineage>
        <taxon>Bacteria</taxon>
        <taxon>Pseudomonadati</taxon>
        <taxon>Bacteroidota</taxon>
        <taxon>Flavobacteriia</taxon>
        <taxon>Flavobacteriales</taxon>
        <taxon>Weeksellaceae</taxon>
        <taxon>Ornithobacterium</taxon>
    </lineage>
</organism>
<dbReference type="PATRIC" id="fig|867902.3.peg.768"/>
<accession>I3ZZ49</accession>
<evidence type="ECO:0000259" key="2">
    <source>
        <dbReference type="Pfam" id="PF18291"/>
    </source>
</evidence>
<gene>
    <name evidence="3" type="ordered locus">Ornrh_0787</name>
</gene>
<dbReference type="AlphaFoldDB" id="I3ZZ49"/>
<feature type="domain" description="HU" evidence="2">
    <location>
        <begin position="1"/>
        <end position="118"/>
    </location>
</feature>
<dbReference type="RefSeq" id="WP_014790584.1">
    <property type="nucleotide sequence ID" value="NC_018016.1"/>
</dbReference>
<protein>
    <submittedName>
        <fullName evidence="3">DNA-binding protein, histone-like, putative</fullName>
    </submittedName>
</protein>
<reference evidence="3 4" key="1">
    <citation type="submission" date="2012-06" db="EMBL/GenBank/DDBJ databases">
        <title>The complete genome of Ornithobacterium rhinotracheale DSM 15997.</title>
        <authorList>
            <consortium name="US DOE Joint Genome Institute (JGI-PGF)"/>
            <person name="Lucas S."/>
            <person name="Copeland A."/>
            <person name="Lapidus A."/>
            <person name="Goodwin L."/>
            <person name="Pitluck S."/>
            <person name="Peters L."/>
            <person name="Mikhailova N."/>
            <person name="Teshima H."/>
            <person name="Kyrpides N."/>
            <person name="Mavromatis K."/>
            <person name="Pagani I."/>
            <person name="Ivanova N."/>
            <person name="Ovchinnikova G."/>
            <person name="Zeytun A."/>
            <person name="Detter J.C."/>
            <person name="Han C."/>
            <person name="Land M."/>
            <person name="Hauser L."/>
            <person name="Markowitz V."/>
            <person name="Cheng J.-F."/>
            <person name="Hugenholtz P."/>
            <person name="Woyke T."/>
            <person name="Wu D."/>
            <person name="Lang E."/>
            <person name="Kopitz M."/>
            <person name="Brambilla E."/>
            <person name="Klenk H.-P."/>
            <person name="Eisen J.A."/>
        </authorList>
    </citation>
    <scope>NUCLEOTIDE SEQUENCE [LARGE SCALE GENOMIC DNA]</scope>
    <source>
        <strain evidence="4">ATCC 51463 / DSM 15997 / CCUG 23171 / LMG 9086</strain>
    </source>
</reference>
<evidence type="ECO:0000313" key="4">
    <source>
        <dbReference type="Proteomes" id="UP000006051"/>
    </source>
</evidence>
<dbReference type="Proteomes" id="UP000006051">
    <property type="component" value="Chromosome"/>
</dbReference>